<feature type="non-terminal residue" evidence="3">
    <location>
        <position position="105"/>
    </location>
</feature>
<feature type="compositionally biased region" description="Basic and acidic residues" evidence="1">
    <location>
        <begin position="1"/>
        <end position="16"/>
    </location>
</feature>
<protein>
    <recommendedName>
        <fullName evidence="5">Transmembrane protein</fullName>
    </recommendedName>
</protein>
<feature type="transmembrane region" description="Helical" evidence="2">
    <location>
        <begin position="64"/>
        <end position="86"/>
    </location>
</feature>
<reference evidence="3" key="1">
    <citation type="submission" date="2021-02" db="EMBL/GenBank/DDBJ databases">
        <authorList>
            <person name="Dougan E. K."/>
            <person name="Rhodes N."/>
            <person name="Thang M."/>
            <person name="Chan C."/>
        </authorList>
    </citation>
    <scope>NUCLEOTIDE SEQUENCE</scope>
</reference>
<comment type="caution">
    <text evidence="3">The sequence shown here is derived from an EMBL/GenBank/DDBJ whole genome shotgun (WGS) entry which is preliminary data.</text>
</comment>
<keyword evidence="2" id="KW-0812">Transmembrane</keyword>
<evidence type="ECO:0000313" key="3">
    <source>
        <dbReference type="EMBL" id="CAE8590542.1"/>
    </source>
</evidence>
<accession>A0A813DYN7</accession>
<name>A0A813DYN7_POLGL</name>
<gene>
    <name evidence="3" type="ORF">PGLA1383_LOCUS9260</name>
</gene>
<evidence type="ECO:0008006" key="5">
    <source>
        <dbReference type="Google" id="ProtNLM"/>
    </source>
</evidence>
<dbReference type="EMBL" id="CAJNNV010004331">
    <property type="protein sequence ID" value="CAE8590542.1"/>
    <property type="molecule type" value="Genomic_DNA"/>
</dbReference>
<dbReference type="Proteomes" id="UP000654075">
    <property type="component" value="Unassembled WGS sequence"/>
</dbReference>
<evidence type="ECO:0000256" key="1">
    <source>
        <dbReference type="SAM" id="MobiDB-lite"/>
    </source>
</evidence>
<sequence>MSPPSDDGRLRQRGPQEMESVAGDNARGQPADDECSKGHCEPGTSAADSPGRPARQQNEYCRKCITLVVVGFTPVFGVWCALPHLLLAVGVESLKSTIVHYLFAG</sequence>
<feature type="region of interest" description="Disordered" evidence="1">
    <location>
        <begin position="1"/>
        <end position="54"/>
    </location>
</feature>
<dbReference type="AlphaFoldDB" id="A0A813DYN7"/>
<organism evidence="3 4">
    <name type="scientific">Polarella glacialis</name>
    <name type="common">Dinoflagellate</name>
    <dbReference type="NCBI Taxonomy" id="89957"/>
    <lineage>
        <taxon>Eukaryota</taxon>
        <taxon>Sar</taxon>
        <taxon>Alveolata</taxon>
        <taxon>Dinophyceae</taxon>
        <taxon>Suessiales</taxon>
        <taxon>Suessiaceae</taxon>
        <taxon>Polarella</taxon>
    </lineage>
</organism>
<keyword evidence="2" id="KW-1133">Transmembrane helix</keyword>
<keyword evidence="4" id="KW-1185">Reference proteome</keyword>
<evidence type="ECO:0000256" key="2">
    <source>
        <dbReference type="SAM" id="Phobius"/>
    </source>
</evidence>
<keyword evidence="2" id="KW-0472">Membrane</keyword>
<evidence type="ECO:0000313" key="4">
    <source>
        <dbReference type="Proteomes" id="UP000654075"/>
    </source>
</evidence>
<proteinExistence type="predicted"/>